<dbReference type="PANTHER" id="PTHR33067:SF35">
    <property type="entry name" value="ASPARTIC PEPTIDASE DDI1-TYPE DOMAIN-CONTAINING PROTEIN"/>
    <property type="match status" value="1"/>
</dbReference>
<feature type="coiled-coil region" evidence="1">
    <location>
        <begin position="68"/>
        <end position="95"/>
    </location>
</feature>
<dbReference type="Gene3D" id="2.40.70.10">
    <property type="entry name" value="Acid Proteases"/>
    <property type="match status" value="1"/>
</dbReference>
<protein>
    <recommendedName>
        <fullName evidence="4">Reverse transcriptase domain-containing protein</fullName>
    </recommendedName>
</protein>
<organism evidence="2 3">
    <name type="scientific">Artemisia annua</name>
    <name type="common">Sweet wormwood</name>
    <dbReference type="NCBI Taxonomy" id="35608"/>
    <lineage>
        <taxon>Eukaryota</taxon>
        <taxon>Viridiplantae</taxon>
        <taxon>Streptophyta</taxon>
        <taxon>Embryophyta</taxon>
        <taxon>Tracheophyta</taxon>
        <taxon>Spermatophyta</taxon>
        <taxon>Magnoliopsida</taxon>
        <taxon>eudicotyledons</taxon>
        <taxon>Gunneridae</taxon>
        <taxon>Pentapetalae</taxon>
        <taxon>asterids</taxon>
        <taxon>campanulids</taxon>
        <taxon>Asterales</taxon>
        <taxon>Asteraceae</taxon>
        <taxon>Asteroideae</taxon>
        <taxon>Anthemideae</taxon>
        <taxon>Artemisiinae</taxon>
        <taxon>Artemisia</taxon>
    </lineage>
</organism>
<dbReference type="CDD" id="cd00303">
    <property type="entry name" value="retropepsin_like"/>
    <property type="match status" value="1"/>
</dbReference>
<dbReference type="OrthoDB" id="778454at2759"/>
<evidence type="ECO:0000313" key="3">
    <source>
        <dbReference type="Proteomes" id="UP000245207"/>
    </source>
</evidence>
<dbReference type="EMBL" id="PKPP01009378">
    <property type="protein sequence ID" value="PWA48401.1"/>
    <property type="molecule type" value="Genomic_DNA"/>
</dbReference>
<name>A0A2U1LHD0_ARTAN</name>
<dbReference type="Pfam" id="PF08284">
    <property type="entry name" value="RVP_2"/>
    <property type="match status" value="1"/>
</dbReference>
<accession>A0A2U1LHD0</accession>
<proteinExistence type="predicted"/>
<dbReference type="Proteomes" id="UP000245207">
    <property type="component" value="Unassembled WGS sequence"/>
</dbReference>
<comment type="caution">
    <text evidence="2">The sequence shown here is derived from an EMBL/GenBank/DDBJ whole genome shotgun (WGS) entry which is preliminary data.</text>
</comment>
<gene>
    <name evidence="2" type="ORF">CTI12_AA491330</name>
</gene>
<keyword evidence="1" id="KW-0175">Coiled coil</keyword>
<evidence type="ECO:0008006" key="4">
    <source>
        <dbReference type="Google" id="ProtNLM"/>
    </source>
</evidence>
<reference evidence="2 3" key="1">
    <citation type="journal article" date="2018" name="Mol. Plant">
        <title>The genome of Artemisia annua provides insight into the evolution of Asteraceae family and artemisinin biosynthesis.</title>
        <authorList>
            <person name="Shen Q."/>
            <person name="Zhang L."/>
            <person name="Liao Z."/>
            <person name="Wang S."/>
            <person name="Yan T."/>
            <person name="Shi P."/>
            <person name="Liu M."/>
            <person name="Fu X."/>
            <person name="Pan Q."/>
            <person name="Wang Y."/>
            <person name="Lv Z."/>
            <person name="Lu X."/>
            <person name="Zhang F."/>
            <person name="Jiang W."/>
            <person name="Ma Y."/>
            <person name="Chen M."/>
            <person name="Hao X."/>
            <person name="Li L."/>
            <person name="Tang Y."/>
            <person name="Lv G."/>
            <person name="Zhou Y."/>
            <person name="Sun X."/>
            <person name="Brodelius P.E."/>
            <person name="Rose J.K.C."/>
            <person name="Tang K."/>
        </authorList>
    </citation>
    <scope>NUCLEOTIDE SEQUENCE [LARGE SCALE GENOMIC DNA]</scope>
    <source>
        <strain evidence="3">cv. Huhao1</strain>
        <tissue evidence="2">Leaf</tissue>
    </source>
</reference>
<sequence length="692" mass="80625">MAQGAGKTHIGPGNGAKYRVGPQDWYTKIENRPPYANRKVSLEEMVDMHIEESSKKYSKFQEWMNEMKVDTERNLRNQNAAIKNLKTQIGQLAKKFQVEKPEVEFEECKVLSLSEENEETKWNTGSEKKFCGVSYLRENNVAYGRIPSQLPDMEPNPGKFLLPCTIGNFDMFALADLGSSVNMMSFFLFKKLNLINLKKTKLMVEMADMSRTTPKGTVDNILLRINKFIFPGDLLVIDMIDECNNNLILGRPFLAISHANIKVFEKEITLENGKEKITFNHNGSLKSINTNLEEVCMIKEANNASTPINVDLYTKPVLCDSDSCKVCNTNHFEERVSYSKQAQNRHNRIMSRVMDGRNLVLKNHYYNPIIMVSNGTEQAWPSCDPFHYICDGGDNGELDHDQRAHLEWTCFHGTERRDIDFGDLSFQDWYKVRFGNTITNEHVIKGFQRDYDYYLSNLPFDEGESDLPEKVYNERLCSVETGECSKNIPLEDSDQHFKINCTNPEKRPKGRDYSFNEWIAKRFGTTNIDKKTRLKVFVEWMIDSYSDESDESREYDDPFERSFEKFKIDFEREVLQLLDEYELKIGMKGYMLQDIWEKCKRTFKKGRKFWHEVELEAMEVQECQIERRRYDPPDIQVETFKVRKYTMDGVGSFISIDKVIDKQLPVGRMNGEQFKNLIREEMHTQLGVPPAD</sequence>
<evidence type="ECO:0000313" key="2">
    <source>
        <dbReference type="EMBL" id="PWA48401.1"/>
    </source>
</evidence>
<evidence type="ECO:0000256" key="1">
    <source>
        <dbReference type="SAM" id="Coils"/>
    </source>
</evidence>
<dbReference type="PANTHER" id="PTHR33067">
    <property type="entry name" value="RNA-DIRECTED DNA POLYMERASE-RELATED"/>
    <property type="match status" value="1"/>
</dbReference>
<keyword evidence="3" id="KW-1185">Reference proteome</keyword>
<dbReference type="InterPro" id="IPR021109">
    <property type="entry name" value="Peptidase_aspartic_dom_sf"/>
</dbReference>
<dbReference type="AlphaFoldDB" id="A0A2U1LHD0"/>